<dbReference type="STRING" id="670052.PA27867_2112"/>
<organism evidence="6 7">
    <name type="scientific">Cryobacterium arcticum</name>
    <dbReference type="NCBI Taxonomy" id="670052"/>
    <lineage>
        <taxon>Bacteria</taxon>
        <taxon>Bacillati</taxon>
        <taxon>Actinomycetota</taxon>
        <taxon>Actinomycetes</taxon>
        <taxon>Micrococcales</taxon>
        <taxon>Microbacteriaceae</taxon>
        <taxon>Cryobacterium</taxon>
    </lineage>
</organism>
<dbReference type="GO" id="GO:0005524">
    <property type="term" value="F:ATP binding"/>
    <property type="evidence" value="ECO:0007669"/>
    <property type="project" value="UniProtKB-KW"/>
</dbReference>
<dbReference type="EC" id="6.3.2.2" evidence="5"/>
<dbReference type="GO" id="GO:0042398">
    <property type="term" value="P:modified amino acid biosynthetic process"/>
    <property type="evidence" value="ECO:0007669"/>
    <property type="project" value="InterPro"/>
</dbReference>
<dbReference type="KEGG" id="cart:PA27867_2112"/>
<dbReference type="NCBIfam" id="NF010042">
    <property type="entry name" value="PRK13517.1-2"/>
    <property type="match status" value="1"/>
</dbReference>
<dbReference type="PATRIC" id="fig|670052.7.peg.2174"/>
<dbReference type="InterPro" id="IPR014746">
    <property type="entry name" value="Gln_synth/guanido_kin_cat_dom"/>
</dbReference>
<keyword evidence="3 5" id="KW-0067">ATP-binding</keyword>
<reference evidence="6 7" key="1">
    <citation type="submission" date="2016-06" db="EMBL/GenBank/DDBJ databases">
        <title>Genome sequencing of Cryobacterium arcticum PAMC 27867.</title>
        <authorList>
            <person name="Lee J."/>
            <person name="Kim O.-S."/>
        </authorList>
    </citation>
    <scope>NUCLEOTIDE SEQUENCE [LARGE SCALE GENOMIC DNA]</scope>
    <source>
        <strain evidence="6 7">PAMC 27867</strain>
    </source>
</reference>
<evidence type="ECO:0000313" key="7">
    <source>
        <dbReference type="Proteomes" id="UP000092582"/>
    </source>
</evidence>
<comment type="similarity">
    <text evidence="5">Belongs to the glutamate--cysteine ligase type 2 family. YbdK subfamily.</text>
</comment>
<evidence type="ECO:0000256" key="1">
    <source>
        <dbReference type="ARBA" id="ARBA00022598"/>
    </source>
</evidence>
<dbReference type="SUPFAM" id="SSF55931">
    <property type="entry name" value="Glutamine synthetase/guanido kinase"/>
    <property type="match status" value="1"/>
</dbReference>
<dbReference type="PANTHER" id="PTHR36510:SF1">
    <property type="entry name" value="GLUTAMATE--CYSTEINE LIGASE 2-RELATED"/>
    <property type="match status" value="1"/>
</dbReference>
<dbReference type="Proteomes" id="UP000092582">
    <property type="component" value="Chromosome 1"/>
</dbReference>
<dbReference type="HAMAP" id="MF_01609">
    <property type="entry name" value="Glu_cys_ligase_2"/>
    <property type="match status" value="1"/>
</dbReference>
<sequence length="393" mass="43191">MSSQTVDGDPVGGEPVRIDFARSERSTVGIEWELALVDRETGDLVSIADEVLEALKGPDGAPHPHITGELLLNTVELVSGVHQTVAGAVADVAGQVAEVRAITDPRGVDPICSGSHPFGQWFDQQVTDKERYHKLIDRTQWWGRNMMIWGIHVHVGIEDRDKVIPILNGLLSFVPHLQALSASSPFWAGVNTGYASNRAQMFQQLPTAGLPWRLEDWAGWEAYVHDLTLTGIIEDATEVRWDIRPSPRWGTIEVRACDGVSTVEELGAIAALIQCLVEWMSSEIDAGRPVPTMQPWFVRENKWRAARYGLAAEIIVGSNGSQRMVTDEVRRLVEVLSPTAERLGCLPELLQLHLILDHGASYQRQLAVAATHNGSLPAVVASLSRELREGLVP</sequence>
<evidence type="ECO:0000256" key="3">
    <source>
        <dbReference type="ARBA" id="ARBA00022840"/>
    </source>
</evidence>
<dbReference type="PANTHER" id="PTHR36510">
    <property type="entry name" value="GLUTAMATE--CYSTEINE LIGASE 2-RELATED"/>
    <property type="match status" value="1"/>
</dbReference>
<dbReference type="AlphaFoldDB" id="A0A1B1BKP1"/>
<dbReference type="GO" id="GO:0004357">
    <property type="term" value="F:glutamate-cysteine ligase activity"/>
    <property type="evidence" value="ECO:0007669"/>
    <property type="project" value="UniProtKB-EC"/>
</dbReference>
<dbReference type="InterPro" id="IPR050141">
    <property type="entry name" value="GCL_type2/YbdK_subfam"/>
</dbReference>
<dbReference type="InterPro" id="IPR011793">
    <property type="entry name" value="YbdK"/>
</dbReference>
<comment type="catalytic activity">
    <reaction evidence="4 5">
        <text>L-cysteine + L-glutamate + ATP = gamma-L-glutamyl-L-cysteine + ADP + phosphate + H(+)</text>
        <dbReference type="Rhea" id="RHEA:13285"/>
        <dbReference type="ChEBI" id="CHEBI:15378"/>
        <dbReference type="ChEBI" id="CHEBI:29985"/>
        <dbReference type="ChEBI" id="CHEBI:30616"/>
        <dbReference type="ChEBI" id="CHEBI:35235"/>
        <dbReference type="ChEBI" id="CHEBI:43474"/>
        <dbReference type="ChEBI" id="CHEBI:58173"/>
        <dbReference type="ChEBI" id="CHEBI:456216"/>
        <dbReference type="EC" id="6.3.2.2"/>
    </reaction>
</comment>
<dbReference type="NCBIfam" id="TIGR02050">
    <property type="entry name" value="gshA_cyan_rel"/>
    <property type="match status" value="1"/>
</dbReference>
<evidence type="ECO:0000313" key="6">
    <source>
        <dbReference type="EMBL" id="ANP73064.1"/>
    </source>
</evidence>
<dbReference type="InterPro" id="IPR006336">
    <property type="entry name" value="GCS2"/>
</dbReference>
<dbReference type="Gene3D" id="3.30.590.20">
    <property type="match status" value="1"/>
</dbReference>
<accession>A0A1B1BKP1</accession>
<evidence type="ECO:0000256" key="4">
    <source>
        <dbReference type="ARBA" id="ARBA00048819"/>
    </source>
</evidence>
<protein>
    <recommendedName>
        <fullName evidence="5">Putative glutamate--cysteine ligase 2</fullName>
        <ecNumber evidence="5">6.3.2.2</ecNumber>
    </recommendedName>
    <alternativeName>
        <fullName evidence="5">Gamma-glutamylcysteine synthetase 2</fullName>
        <shortName evidence="5">GCS 2</shortName>
        <shortName evidence="5">Gamma-GCS 2</shortName>
    </alternativeName>
</protein>
<proteinExistence type="inferred from homology"/>
<dbReference type="NCBIfam" id="NF010043">
    <property type="entry name" value="PRK13517.1-3"/>
    <property type="match status" value="1"/>
</dbReference>
<dbReference type="NCBIfam" id="NF010044">
    <property type="entry name" value="PRK13517.1-4"/>
    <property type="match status" value="1"/>
</dbReference>
<keyword evidence="2 5" id="KW-0547">Nucleotide-binding</keyword>
<dbReference type="Pfam" id="PF04107">
    <property type="entry name" value="GCS2"/>
    <property type="match status" value="1"/>
</dbReference>
<gene>
    <name evidence="6" type="ORF">PA27867_2112</name>
</gene>
<keyword evidence="1 5" id="KW-0436">Ligase</keyword>
<evidence type="ECO:0000256" key="5">
    <source>
        <dbReference type="HAMAP-Rule" id="MF_01609"/>
    </source>
</evidence>
<comment type="function">
    <text evidence="5">ATP-dependent carboxylate-amine ligase which exhibits weak glutamate--cysteine ligase activity.</text>
</comment>
<keyword evidence="7" id="KW-1185">Reference proteome</keyword>
<name>A0A1B1BKP1_9MICO</name>
<evidence type="ECO:0000256" key="2">
    <source>
        <dbReference type="ARBA" id="ARBA00022741"/>
    </source>
</evidence>
<dbReference type="EMBL" id="CP016282">
    <property type="protein sequence ID" value="ANP73064.1"/>
    <property type="molecule type" value="Genomic_DNA"/>
</dbReference>